<keyword evidence="2" id="KW-0812">Transmembrane</keyword>
<reference evidence="7" key="1">
    <citation type="submission" date="2023-07" db="EMBL/GenBank/DDBJ databases">
        <authorList>
            <person name="Haufschild T."/>
            <person name="Kallscheuer N."/>
            <person name="Hammer J."/>
            <person name="Kohn T."/>
            <person name="Kabuu M."/>
            <person name="Jogler M."/>
            <person name="Wohfarth N."/>
            <person name="Heuer A."/>
            <person name="Rohde M."/>
            <person name="van Teeseling M.C.F."/>
            <person name="Jogler C."/>
        </authorList>
    </citation>
    <scope>NUCLEOTIDE SEQUENCE</scope>
    <source>
        <strain evidence="7">Strain 138</strain>
        <strain evidence="8">Strain 318</strain>
    </source>
</reference>
<protein>
    <submittedName>
        <fullName evidence="7">Translocation/assembly module TamB domain-containing protein</fullName>
    </submittedName>
</protein>
<dbReference type="PANTHER" id="PTHR36985:SF1">
    <property type="entry name" value="TRANSLOCATION AND ASSEMBLY MODULE SUBUNIT TAMB"/>
    <property type="match status" value="1"/>
</dbReference>
<name>A0AA49JT99_9BACT</name>
<comment type="subcellular location">
    <subcellularLocation>
        <location evidence="1">Membrane</location>
        <topology evidence="1">Single-pass membrane protein</topology>
    </subcellularLocation>
</comment>
<dbReference type="Pfam" id="PF04357">
    <property type="entry name" value="TamB"/>
    <property type="match status" value="1"/>
</dbReference>
<evidence type="ECO:0000256" key="2">
    <source>
        <dbReference type="ARBA" id="ARBA00022692"/>
    </source>
</evidence>
<dbReference type="KEGG" id="pspc:Strain318_000851"/>
<accession>A0AA49JT99</accession>
<dbReference type="EMBL" id="CP130612">
    <property type="protein sequence ID" value="WKW11596.1"/>
    <property type="molecule type" value="Genomic_DNA"/>
</dbReference>
<keyword evidence="9" id="KW-1185">Reference proteome</keyword>
<keyword evidence="4" id="KW-0472">Membrane</keyword>
<sequence>MRRRLRLLLRVTFALVVLAVAGAALAVTLALKTARGRAWTTARIEAAVATSLAPGVSLQLHGLSLLPLGRVSLDSLVLRDSSGTRVAALGAVTLALNLRPLLDRELHLTEVTLDGLALDLVQDRDGTWNVQALTAAMDSASAGGGRASAAPWRVRLDTLTLRNGRVAITQPDSLPQRPPIRREVREVALALGASTVFTDGPRGSLSLAAASATSTEPALDIALRGGGVDFASDSAALQLPELRFGNSRAAIRGTARWADTTRDPRVAMRVDVSELDLADVAWVDALVPRRGRASANLRVVNGPRDGEYRAIVERFSVESGSSRVAGRLVTDIGGRTALRDVDVTASPLDFSLLRELFGDSSPPPPWDGTLRGRLRGPGGPLNDFVVAPSTVEFEDRRIGGARSRFTIDGRLDLEAAQTVLQPLQVRIDSLDVRTVGAVTDIADSLHGFLRGRVTLDGPIDDLRFRELDLVHVDGGLPPTRVLGAGRIAEDTTRTWLEADLTLEAVSLAAYGPAVAGMPLRGVLRGTLNTAVRGDSVSLDLALDGEGAQMRFTGATSMDTARLVAKGRLRIDGLDASRLLVEQSLPAHLLHGDVELGIDGGWDEPSGPIAFRLDTASRLNGFPICEGIGQLLLEPGGLRVDTLRLALDAGHVTARGRLARDPQLRDTLRFTATLDSVPALAALLGDSLATAWADSLGGRLRIEGLALGSLDTMAVRATLSGDSLHAGSYAVRHIDGELLLDGVPSATQGLATFDLVDAVAGTAAIHRLSAEATVRDPRWVDASFRMIALDTLVAQGRADLHLMGDSLELKVDSLSARTRDADWRLARPSRLYRGPDRLEIDSLLLLSRDGARFALSARLDSAGPIALRAQALRVPLKHARFTGAIPPRIDGLLTADADLGGTMAEPTLAMTLRLDSTRVEDREAPELRMTARYADRRADLQLDTRMLQRDAIALTAELPVDLSLEAMPLDERLLERPLYVRLTANGTPLAGFEALTTGVRELQGGLDADVQVTGTWRNIEPRGLLLVRDGAFVVPALGTGFRDLLMDVSLAPDSIIIQRARLNDERAEQDTAAIEGAVYRSADGWRADLRTVARNLRVIDDPRTAEADVSWQLRMRGPLDSLALGGDVTVPQANLFIGRQRRRALALEEDRAAEEAASQFAPRLEGVRLRLGNEVRLRSPEANVQLTGEVAAAGTLDEPDIRGEIFATRGTFRLDLGLLQRTFQVDSGLVRLNGPLSIPPTLDIHTSYTVRQAQREDVKIGARLSGSVESPRLILSSGDLGTTASDTEIISYLLFGAPSFVLDGQSASAVRLATAALVPSLGGAAERALGARLPFLSELQVVTVAGDSPRDFTLNSFEGLLNSFALTAGTQVGTDSYLRLSGGVCRGENRAAQSLPAWFGVTAEYSPRERLSAELSLTPGSAPCNRIGTFTQIYQLGLDLYRDWRW</sequence>
<evidence type="ECO:0000313" key="7">
    <source>
        <dbReference type="EMBL" id="WKW11596.1"/>
    </source>
</evidence>
<dbReference type="GO" id="GO:0009306">
    <property type="term" value="P:protein secretion"/>
    <property type="evidence" value="ECO:0007669"/>
    <property type="project" value="InterPro"/>
</dbReference>
<evidence type="ECO:0000313" key="8">
    <source>
        <dbReference type="EMBL" id="WKW14506.1"/>
    </source>
</evidence>
<evidence type="ECO:0000256" key="3">
    <source>
        <dbReference type="ARBA" id="ARBA00022989"/>
    </source>
</evidence>
<evidence type="ECO:0000259" key="6">
    <source>
        <dbReference type="Pfam" id="PF05170"/>
    </source>
</evidence>
<dbReference type="Proteomes" id="UP001229955">
    <property type="component" value="Chromosome"/>
</dbReference>
<dbReference type="Pfam" id="PF05170">
    <property type="entry name" value="AsmA"/>
    <property type="match status" value="1"/>
</dbReference>
<dbReference type="EMBL" id="CP130613">
    <property type="protein sequence ID" value="WKW14506.1"/>
    <property type="molecule type" value="Genomic_DNA"/>
</dbReference>
<evidence type="ECO:0000259" key="5">
    <source>
        <dbReference type="Pfam" id="PF04357"/>
    </source>
</evidence>
<evidence type="ECO:0000256" key="1">
    <source>
        <dbReference type="ARBA" id="ARBA00004167"/>
    </source>
</evidence>
<keyword evidence="3" id="KW-1133">Transmembrane helix</keyword>
<feature type="domain" description="AsmA" evidence="6">
    <location>
        <begin position="1"/>
        <end position="170"/>
    </location>
</feature>
<dbReference type="InterPro" id="IPR007452">
    <property type="entry name" value="TamB_C"/>
</dbReference>
<proteinExistence type="predicted"/>
<gene>
    <name evidence="7" type="ORF">Strain138_000851</name>
    <name evidence="8" type="ORF">Strain318_000851</name>
</gene>
<dbReference type="GO" id="GO:0005886">
    <property type="term" value="C:plasma membrane"/>
    <property type="evidence" value="ECO:0007669"/>
    <property type="project" value="InterPro"/>
</dbReference>
<feature type="domain" description="Translocation and assembly module TamB C-terminal" evidence="5">
    <location>
        <begin position="1061"/>
        <end position="1371"/>
    </location>
</feature>
<organism evidence="7">
    <name type="scientific">Pseudogemmatithrix spongiicola</name>
    <dbReference type="NCBI Taxonomy" id="3062599"/>
    <lineage>
        <taxon>Bacteria</taxon>
        <taxon>Pseudomonadati</taxon>
        <taxon>Gemmatimonadota</taxon>
        <taxon>Gemmatimonadia</taxon>
        <taxon>Gemmatimonadales</taxon>
        <taxon>Gemmatimonadaceae</taxon>
        <taxon>Pseudogemmatithrix</taxon>
    </lineage>
</organism>
<evidence type="ECO:0000256" key="4">
    <source>
        <dbReference type="ARBA" id="ARBA00023136"/>
    </source>
</evidence>
<evidence type="ECO:0000313" key="9">
    <source>
        <dbReference type="Proteomes" id="UP001229955"/>
    </source>
</evidence>
<dbReference type="InterPro" id="IPR007844">
    <property type="entry name" value="AsmA"/>
</dbReference>
<dbReference type="RefSeq" id="WP_367887294.1">
    <property type="nucleotide sequence ID" value="NZ_CP130612.1"/>
</dbReference>
<accession>A0AA49JYT7</accession>
<dbReference type="PANTHER" id="PTHR36985">
    <property type="entry name" value="TRANSLOCATION AND ASSEMBLY MODULE SUBUNIT TAMB"/>
    <property type="match status" value="1"/>
</dbReference>